<name>A0ABZ1S391_9ACTN</name>
<feature type="compositionally biased region" description="Polar residues" evidence="1">
    <location>
        <begin position="315"/>
        <end position="327"/>
    </location>
</feature>
<sequence>MIERGSGRTSGLTDWHRMDVNSMWACLQDHDTTNHWKQVAGWRKICDLAQTHLSRLREYRRGLAEAWPPATNAAARAYLAELDELIDKVRRTHDAAAANYTALAAATQAISGTRARLKTIHEEYAAKLQQKQAYEATAADPKAAMGSRVPDRPVTDADLEQLNVQARGIMYGLSSELQQAQVTLQRPPAVRSPIQNDNPDVYAGHIQPIPIIPPIVPAPVARHELVSRPSASARLARPEASTLTPSSGPVLGNAGIGGATTPPASTPISPTPGTPASSQPSAPPSAWLPSRLAPSNAPQSHRTASAQNARPPRPTTSTAGSTPTIPRSSAPGGIIGETPGIGYGQQASGNAQPRHVNPIGGVIGGGGAGTGPSGGAGSRPGGGRSSPPMNGQPPLGGTPNPSLVVRRDGMHGPQERSSQGQSTDELSRWDPDYPWETRPGVPPVVEPPAEEGPIDPGPAIGLKR</sequence>
<keyword evidence="3" id="KW-1185">Reference proteome</keyword>
<feature type="compositionally biased region" description="Polar residues" evidence="1">
    <location>
        <begin position="415"/>
        <end position="424"/>
    </location>
</feature>
<accession>A0ABZ1S391</accession>
<reference evidence="2" key="1">
    <citation type="submission" date="2022-10" db="EMBL/GenBank/DDBJ databases">
        <title>The complete genomes of actinobacterial strains from the NBC collection.</title>
        <authorList>
            <person name="Joergensen T.S."/>
            <person name="Alvarez Arevalo M."/>
            <person name="Sterndorff E.B."/>
            <person name="Faurdal D."/>
            <person name="Vuksanovic O."/>
            <person name="Mourched A.-S."/>
            <person name="Charusanti P."/>
            <person name="Shaw S."/>
            <person name="Blin K."/>
            <person name="Weber T."/>
        </authorList>
    </citation>
    <scope>NUCLEOTIDE SEQUENCE</scope>
    <source>
        <strain evidence="2">NBC_00256</strain>
    </source>
</reference>
<evidence type="ECO:0000313" key="3">
    <source>
        <dbReference type="Proteomes" id="UP001432190"/>
    </source>
</evidence>
<feature type="compositionally biased region" description="Basic and acidic residues" evidence="1">
    <location>
        <begin position="405"/>
        <end position="414"/>
    </location>
</feature>
<protein>
    <recommendedName>
        <fullName evidence="4">PPE domain-containing protein</fullName>
    </recommendedName>
</protein>
<evidence type="ECO:0000313" key="2">
    <source>
        <dbReference type="EMBL" id="WUP48000.1"/>
    </source>
</evidence>
<feature type="compositionally biased region" description="Low complexity" evidence="1">
    <location>
        <begin position="274"/>
        <end position="295"/>
    </location>
</feature>
<evidence type="ECO:0008006" key="4">
    <source>
        <dbReference type="Google" id="ProtNLM"/>
    </source>
</evidence>
<gene>
    <name evidence="2" type="ORF">OG994_20510</name>
</gene>
<feature type="compositionally biased region" description="Polar residues" evidence="1">
    <location>
        <begin position="296"/>
        <end position="308"/>
    </location>
</feature>
<dbReference type="EMBL" id="CP108084">
    <property type="protein sequence ID" value="WUP48000.1"/>
    <property type="molecule type" value="Genomic_DNA"/>
</dbReference>
<feature type="compositionally biased region" description="Gly residues" evidence="1">
    <location>
        <begin position="361"/>
        <end position="384"/>
    </location>
</feature>
<feature type="compositionally biased region" description="Gly residues" evidence="1">
    <location>
        <begin position="333"/>
        <end position="343"/>
    </location>
</feature>
<feature type="compositionally biased region" description="Low complexity" evidence="1">
    <location>
        <begin position="259"/>
        <end position="268"/>
    </location>
</feature>
<proteinExistence type="predicted"/>
<evidence type="ECO:0000256" key="1">
    <source>
        <dbReference type="SAM" id="MobiDB-lite"/>
    </source>
</evidence>
<dbReference type="Proteomes" id="UP001432190">
    <property type="component" value="Chromosome"/>
</dbReference>
<organism evidence="2 3">
    <name type="scientific">Micromonospora globbae</name>
    <dbReference type="NCBI Taxonomy" id="1894969"/>
    <lineage>
        <taxon>Bacteria</taxon>
        <taxon>Bacillati</taxon>
        <taxon>Actinomycetota</taxon>
        <taxon>Actinomycetes</taxon>
        <taxon>Micromonosporales</taxon>
        <taxon>Micromonosporaceae</taxon>
        <taxon>Micromonospora</taxon>
    </lineage>
</organism>
<feature type="region of interest" description="Disordered" evidence="1">
    <location>
        <begin position="230"/>
        <end position="464"/>
    </location>
</feature>